<dbReference type="SUPFAM" id="SSF47384">
    <property type="entry name" value="Homodimeric domain of signal transducing histidine kinase"/>
    <property type="match status" value="1"/>
</dbReference>
<dbReference type="PANTHER" id="PTHR43065:SF47">
    <property type="match status" value="1"/>
</dbReference>
<organism evidence="6 7">
    <name type="scientific">Salinarimonas ramus</name>
    <dbReference type="NCBI Taxonomy" id="690164"/>
    <lineage>
        <taxon>Bacteria</taxon>
        <taxon>Pseudomonadati</taxon>
        <taxon>Pseudomonadota</taxon>
        <taxon>Alphaproteobacteria</taxon>
        <taxon>Hyphomicrobiales</taxon>
        <taxon>Salinarimonadaceae</taxon>
        <taxon>Salinarimonas</taxon>
    </lineage>
</organism>
<dbReference type="SUPFAM" id="SSF55874">
    <property type="entry name" value="ATPase domain of HSP90 chaperone/DNA topoisomerase II/histidine kinase"/>
    <property type="match status" value="1"/>
</dbReference>
<evidence type="ECO:0000313" key="7">
    <source>
        <dbReference type="Proteomes" id="UP000600449"/>
    </source>
</evidence>
<evidence type="ECO:0000256" key="4">
    <source>
        <dbReference type="SAM" id="Phobius"/>
    </source>
</evidence>
<dbReference type="Gene3D" id="6.10.340.10">
    <property type="match status" value="1"/>
</dbReference>
<protein>
    <recommendedName>
        <fullName evidence="2">histidine kinase</fullName>
        <ecNumber evidence="2">2.7.13.3</ecNumber>
    </recommendedName>
</protein>
<dbReference type="PANTHER" id="PTHR43065">
    <property type="entry name" value="SENSOR HISTIDINE KINASE"/>
    <property type="match status" value="1"/>
</dbReference>
<dbReference type="PRINTS" id="PR00344">
    <property type="entry name" value="BCTRLSENSOR"/>
</dbReference>
<dbReference type="PROSITE" id="PS50109">
    <property type="entry name" value="HIS_KIN"/>
    <property type="match status" value="1"/>
</dbReference>
<dbReference type="InterPro" id="IPR004358">
    <property type="entry name" value="Sig_transdc_His_kin-like_C"/>
</dbReference>
<comment type="caution">
    <text evidence="6">The sequence shown here is derived from an EMBL/GenBank/DDBJ whole genome shotgun (WGS) entry which is preliminary data.</text>
</comment>
<dbReference type="EMBL" id="BMMF01000007">
    <property type="protein sequence ID" value="GGK37831.1"/>
    <property type="molecule type" value="Genomic_DNA"/>
</dbReference>
<dbReference type="InterPro" id="IPR036097">
    <property type="entry name" value="HisK_dim/P_sf"/>
</dbReference>
<dbReference type="Proteomes" id="UP000600449">
    <property type="component" value="Unassembled WGS sequence"/>
</dbReference>
<name>A0A917QA29_9HYPH</name>
<dbReference type="Gene3D" id="1.10.287.130">
    <property type="match status" value="1"/>
</dbReference>
<dbReference type="RefSeq" id="WP_188913667.1">
    <property type="nucleotide sequence ID" value="NZ_BMMF01000007.1"/>
</dbReference>
<keyword evidence="7" id="KW-1185">Reference proteome</keyword>
<dbReference type="Gene3D" id="3.30.565.10">
    <property type="entry name" value="Histidine kinase-like ATPase, C-terminal domain"/>
    <property type="match status" value="1"/>
</dbReference>
<gene>
    <name evidence="6" type="ORF">GCM10011322_26140</name>
</gene>
<keyword evidence="3" id="KW-0597">Phosphoprotein</keyword>
<dbReference type="Pfam" id="PF02518">
    <property type="entry name" value="HATPase_c"/>
    <property type="match status" value="1"/>
</dbReference>
<dbReference type="CDD" id="cd00082">
    <property type="entry name" value="HisKA"/>
    <property type="match status" value="1"/>
</dbReference>
<evidence type="ECO:0000256" key="3">
    <source>
        <dbReference type="ARBA" id="ARBA00022553"/>
    </source>
</evidence>
<comment type="catalytic activity">
    <reaction evidence="1">
        <text>ATP + protein L-histidine = ADP + protein N-phospho-L-histidine.</text>
        <dbReference type="EC" id="2.7.13.3"/>
    </reaction>
</comment>
<feature type="transmembrane region" description="Helical" evidence="4">
    <location>
        <begin position="7"/>
        <end position="29"/>
    </location>
</feature>
<evidence type="ECO:0000313" key="6">
    <source>
        <dbReference type="EMBL" id="GGK37831.1"/>
    </source>
</evidence>
<dbReference type="GO" id="GO:0000155">
    <property type="term" value="F:phosphorelay sensor kinase activity"/>
    <property type="evidence" value="ECO:0007669"/>
    <property type="project" value="InterPro"/>
</dbReference>
<evidence type="ECO:0000256" key="2">
    <source>
        <dbReference type="ARBA" id="ARBA00012438"/>
    </source>
</evidence>
<dbReference type="AlphaFoldDB" id="A0A917QA29"/>
<dbReference type="SMART" id="SM00387">
    <property type="entry name" value="HATPase_c"/>
    <property type="match status" value="1"/>
</dbReference>
<dbReference type="EC" id="2.7.13.3" evidence="2"/>
<dbReference type="InterPro" id="IPR036890">
    <property type="entry name" value="HATPase_C_sf"/>
</dbReference>
<keyword evidence="4" id="KW-1133">Transmembrane helix</keyword>
<accession>A0A917QA29</accession>
<proteinExistence type="predicted"/>
<sequence length="782" mass="83139">MRITSKIALVGGIPIAIAAAIAVAAWLLLAEAERARDGAALAVSAHRGLADLTRASDDFVQALPTQRIEHAIRFSVLADGAQATLGALAASEEDEARRAAAGRLAVALGIYREQMDELVALASTSDALIAEMGLRASALVGLADEARARQHASNGDIVATITDDDRRMRLTRDIVDDAQEVRAAFLALEASRARAWQDAIADPAEAERRRGFALARLRNAGADLARSFGYASRDEESAQADAVVAAYADAVERGRATGREAAALDAWVEDVIKIGATESRARHERIAQLLAYSVEAGETEQATQNVAVETLKLGRRTADALAGRDVAAVAAIVEESRALLDHMADLPISPLIQTEMLDAIEGWSERLSTTAESLAAQNALLEEMGQTGLAMLLGVQDLNEALADRAKRIGVTVRQILVLGAGIGLLLGAIAAFLVARSITGPLKRLREDMLVLAKDPAAGIIAPPKRGWGFGRDGRIRDELASMAHAVNVFVTEIARRESDLRRAKDEVDLTLDELRRTQADLIQAEKLASLGQLVAGVAHEINTPLGVALTTATSLEGEVSRLGGAVDGGRIRRADLDRSLARLKEGAGLVHVNLARAAEMVQSFKRVAADQTSEDRRRFDMAQWLHELLTSLGPALRKRGHAVETVCPDGLVLDTYPGALAQVLTNLVMNSVDHAYPGGEAGAMRIAVTRAAPGLVRIVYEDDGRGIAPASVAKVFEPFFTTGRERGNTGLGLHIVYNLVTAKLDGRIELDPRPGSGARFVIDLPISPEGREGLLPAAAQ</sequence>
<evidence type="ECO:0000259" key="5">
    <source>
        <dbReference type="PROSITE" id="PS50109"/>
    </source>
</evidence>
<evidence type="ECO:0000256" key="1">
    <source>
        <dbReference type="ARBA" id="ARBA00000085"/>
    </source>
</evidence>
<dbReference type="InterPro" id="IPR005467">
    <property type="entry name" value="His_kinase_dom"/>
</dbReference>
<keyword evidence="4" id="KW-0812">Transmembrane</keyword>
<feature type="domain" description="Histidine kinase" evidence="5">
    <location>
        <begin position="538"/>
        <end position="770"/>
    </location>
</feature>
<feature type="transmembrane region" description="Helical" evidence="4">
    <location>
        <begin position="416"/>
        <end position="436"/>
    </location>
</feature>
<dbReference type="InterPro" id="IPR003594">
    <property type="entry name" value="HATPase_dom"/>
</dbReference>
<reference evidence="6 7" key="1">
    <citation type="journal article" date="2014" name="Int. J. Syst. Evol. Microbiol.">
        <title>Complete genome sequence of Corynebacterium casei LMG S-19264T (=DSM 44701T), isolated from a smear-ripened cheese.</title>
        <authorList>
            <consortium name="US DOE Joint Genome Institute (JGI-PGF)"/>
            <person name="Walter F."/>
            <person name="Albersmeier A."/>
            <person name="Kalinowski J."/>
            <person name="Ruckert C."/>
        </authorList>
    </citation>
    <scope>NUCLEOTIDE SEQUENCE [LARGE SCALE GENOMIC DNA]</scope>
    <source>
        <strain evidence="6 7">CGMCC 1.9161</strain>
    </source>
</reference>
<dbReference type="InterPro" id="IPR003661">
    <property type="entry name" value="HisK_dim/P_dom"/>
</dbReference>
<keyword evidence="4" id="KW-0472">Membrane</keyword>